<proteinExistence type="predicted"/>
<evidence type="ECO:0000313" key="3">
    <source>
        <dbReference type="Proteomes" id="UP001160499"/>
    </source>
</evidence>
<dbReference type="Proteomes" id="UP001160499">
    <property type="component" value="Unassembled WGS sequence"/>
</dbReference>
<sequence>MSEDEIARQGGGRNEADAADEYSLGDHSLVTPLATRATSAKTASVMTTKARSAIADSWDEVRKVEGRLEQNACQTGFGHLLTPPLRRAALP</sequence>
<dbReference type="RefSeq" id="WP_280875927.1">
    <property type="nucleotide sequence ID" value="NZ_JARXVH010000003.1"/>
</dbReference>
<evidence type="ECO:0000256" key="1">
    <source>
        <dbReference type="SAM" id="MobiDB-lite"/>
    </source>
</evidence>
<reference evidence="2 3" key="1">
    <citation type="submission" date="2023-04" db="EMBL/GenBank/DDBJ databases">
        <title>Forest soil microbial communities from Buena Vista Peninsula, Colon Province, Panama.</title>
        <authorList>
            <person name="Bouskill N."/>
        </authorList>
    </citation>
    <scope>NUCLEOTIDE SEQUENCE [LARGE SCALE GENOMIC DNA]</scope>
    <source>
        <strain evidence="2 3">GGS1</strain>
    </source>
</reference>
<organism evidence="2 3">
    <name type="scientific">Streptomyces pseudovenezuelae</name>
    <dbReference type="NCBI Taxonomy" id="67350"/>
    <lineage>
        <taxon>Bacteria</taxon>
        <taxon>Bacillati</taxon>
        <taxon>Actinomycetota</taxon>
        <taxon>Actinomycetes</taxon>
        <taxon>Kitasatosporales</taxon>
        <taxon>Streptomycetaceae</taxon>
        <taxon>Streptomyces</taxon>
        <taxon>Streptomyces aurantiacus group</taxon>
    </lineage>
</organism>
<keyword evidence="3" id="KW-1185">Reference proteome</keyword>
<feature type="region of interest" description="Disordered" evidence="1">
    <location>
        <begin position="1"/>
        <end position="25"/>
    </location>
</feature>
<gene>
    <name evidence="2" type="ORF">M2283_002191</name>
</gene>
<evidence type="ECO:0000313" key="2">
    <source>
        <dbReference type="EMBL" id="MDH6214908.1"/>
    </source>
</evidence>
<name>A0ABT6LF19_9ACTN</name>
<protein>
    <submittedName>
        <fullName evidence="2">Uncharacterized protein</fullName>
    </submittedName>
</protein>
<comment type="caution">
    <text evidence="2">The sequence shown here is derived from an EMBL/GenBank/DDBJ whole genome shotgun (WGS) entry which is preliminary data.</text>
</comment>
<dbReference type="EMBL" id="JARXVH010000003">
    <property type="protein sequence ID" value="MDH6214908.1"/>
    <property type="molecule type" value="Genomic_DNA"/>
</dbReference>
<accession>A0ABT6LF19</accession>